<dbReference type="Proteomes" id="UP001163046">
    <property type="component" value="Unassembled WGS sequence"/>
</dbReference>
<sequence>MKDKRTPRFLLPTTDMKKAIDRNAKKDEDLSLLLNQLDKEKKVALEQLTRRQDAFKKEIIKKHKNQGNKFNIQFFEHGNVTSTRDEPRPETNRPCRMQGLRRAFSFEETRASSIVELPPLINKGHSLPSSPIPHDYSEEISHCSVFKTVSDITTHRRANMTKSTSINFKNSHPREEMDEAATNDDQFEAFPAHKIASNPSCAKTRDCKAQNAIRRHSTAASAVATTVDADNSRILRRRRITLHNLMTSIEACVPEVETVVRLSF</sequence>
<name>A0A9X0A696_9CNID</name>
<accession>A0A9X0A696</accession>
<organism evidence="1 2">
    <name type="scientific">Desmophyllum pertusum</name>
    <dbReference type="NCBI Taxonomy" id="174260"/>
    <lineage>
        <taxon>Eukaryota</taxon>
        <taxon>Metazoa</taxon>
        <taxon>Cnidaria</taxon>
        <taxon>Anthozoa</taxon>
        <taxon>Hexacorallia</taxon>
        <taxon>Scleractinia</taxon>
        <taxon>Caryophylliina</taxon>
        <taxon>Caryophylliidae</taxon>
        <taxon>Desmophyllum</taxon>
    </lineage>
</organism>
<dbReference type="OrthoDB" id="6015232at2759"/>
<protein>
    <submittedName>
        <fullName evidence="1">Uncharacterized protein</fullName>
    </submittedName>
</protein>
<keyword evidence="2" id="KW-1185">Reference proteome</keyword>
<evidence type="ECO:0000313" key="1">
    <source>
        <dbReference type="EMBL" id="KAJ7393893.1"/>
    </source>
</evidence>
<gene>
    <name evidence="1" type="ORF">OS493_003561</name>
</gene>
<dbReference type="AlphaFoldDB" id="A0A9X0A696"/>
<proteinExistence type="predicted"/>
<reference evidence="1" key="1">
    <citation type="submission" date="2023-01" db="EMBL/GenBank/DDBJ databases">
        <title>Genome assembly of the deep-sea coral Lophelia pertusa.</title>
        <authorList>
            <person name="Herrera S."/>
            <person name="Cordes E."/>
        </authorList>
    </citation>
    <scope>NUCLEOTIDE SEQUENCE</scope>
    <source>
        <strain evidence="1">USNM1676648</strain>
        <tissue evidence="1">Polyp</tissue>
    </source>
</reference>
<dbReference type="EMBL" id="MU825397">
    <property type="protein sequence ID" value="KAJ7393893.1"/>
    <property type="molecule type" value="Genomic_DNA"/>
</dbReference>
<comment type="caution">
    <text evidence="1">The sequence shown here is derived from an EMBL/GenBank/DDBJ whole genome shotgun (WGS) entry which is preliminary data.</text>
</comment>
<evidence type="ECO:0000313" key="2">
    <source>
        <dbReference type="Proteomes" id="UP001163046"/>
    </source>
</evidence>